<evidence type="ECO:0000256" key="6">
    <source>
        <dbReference type="ARBA" id="ARBA00022857"/>
    </source>
</evidence>
<protein>
    <recommendedName>
        <fullName evidence="11">Bifunctional protein FolD</fullName>
    </recommendedName>
    <domain>
        <recommendedName>
            <fullName evidence="11">Methylenetetrahydrofolate dehydrogenase</fullName>
            <ecNumber evidence="11">1.5.1.5</ecNumber>
        </recommendedName>
    </domain>
    <domain>
        <recommendedName>
            <fullName evidence="11">Methenyltetrahydrofolate cyclohydrolase</fullName>
            <ecNumber evidence="11">3.5.4.9</ecNumber>
        </recommendedName>
    </domain>
</protein>
<keyword evidence="7 11" id="KW-0560">Oxidoreductase</keyword>
<dbReference type="InterPro" id="IPR020867">
    <property type="entry name" value="THF_DH/CycHdrlase_CS"/>
</dbReference>
<evidence type="ECO:0000259" key="12">
    <source>
        <dbReference type="Pfam" id="PF00763"/>
    </source>
</evidence>
<evidence type="ECO:0000313" key="15">
    <source>
        <dbReference type="Proteomes" id="UP000178930"/>
    </source>
</evidence>
<evidence type="ECO:0000256" key="10">
    <source>
        <dbReference type="ARBA" id="ARBA00023268"/>
    </source>
</evidence>
<comment type="caution">
    <text evidence="14">The sequence shown here is derived from an EMBL/GenBank/DDBJ whole genome shotgun (WGS) entry which is preliminary data.</text>
</comment>
<comment type="catalytic activity">
    <reaction evidence="11">
        <text>(6R)-5,10-methenyltetrahydrofolate + H2O = (6R)-10-formyltetrahydrofolate + H(+)</text>
        <dbReference type="Rhea" id="RHEA:23700"/>
        <dbReference type="ChEBI" id="CHEBI:15377"/>
        <dbReference type="ChEBI" id="CHEBI:15378"/>
        <dbReference type="ChEBI" id="CHEBI:57455"/>
        <dbReference type="ChEBI" id="CHEBI:195366"/>
        <dbReference type="EC" id="3.5.4.9"/>
    </reaction>
</comment>
<dbReference type="EC" id="3.5.4.9" evidence="11"/>
<comment type="similarity">
    <text evidence="11">Belongs to the tetrahydrofolate dehydrogenase/cyclohydrolase family.</text>
</comment>
<dbReference type="GO" id="GO:0004477">
    <property type="term" value="F:methenyltetrahydrofolate cyclohydrolase activity"/>
    <property type="evidence" value="ECO:0007669"/>
    <property type="project" value="UniProtKB-UniRule"/>
</dbReference>
<dbReference type="EC" id="1.5.1.5" evidence="11"/>
<keyword evidence="4 11" id="KW-0658">Purine biosynthesis</keyword>
<name>A0A1G1XWC6_9BACT</name>
<dbReference type="GO" id="GO:0005829">
    <property type="term" value="C:cytosol"/>
    <property type="evidence" value="ECO:0007669"/>
    <property type="project" value="TreeGrafter"/>
</dbReference>
<dbReference type="InterPro" id="IPR046346">
    <property type="entry name" value="Aminoacid_DH-like_N_sf"/>
</dbReference>
<dbReference type="HAMAP" id="MF_01576">
    <property type="entry name" value="THF_DHG_CYH"/>
    <property type="match status" value="1"/>
</dbReference>
<dbReference type="FunFam" id="3.40.50.10860:FF:000005">
    <property type="entry name" value="C-1-tetrahydrofolate synthase, cytoplasmic, putative"/>
    <property type="match status" value="1"/>
</dbReference>
<dbReference type="GO" id="GO:0000105">
    <property type="term" value="P:L-histidine biosynthetic process"/>
    <property type="evidence" value="ECO:0007669"/>
    <property type="project" value="UniProtKB-KW"/>
</dbReference>
<keyword evidence="5 11" id="KW-0378">Hydrolase</keyword>
<sequence length="286" mass="31683">MPAQLIDGKALAEKILLDLKNKIAKLKRRPGLAAILIGDDPASILYIKNKKLACEKIGLNFHAYFYGNKTAPNITQQQIIEMISWLNSDDKVDGIIVQLPIPKKFNSQNIINKIKLEKDVDGFRRLKNINSLVNYDVLSPPLIEAVKAALKSTSQNLSGKTAVIICNSPIFSEPMKTSLEKNNIKVKIIKPEKNFSEETKKADILIIILGKKYFIKQSMVKPNAIVIDIGTNLIGKNKWAGDVDPKVAQVASWLTPVPGGIGPLTVTYLLKNVYDLALKNQKSKTI</sequence>
<comment type="subunit">
    <text evidence="2 11">Homodimer.</text>
</comment>
<reference evidence="14 15" key="1">
    <citation type="journal article" date="2016" name="Nat. Commun.">
        <title>Thousands of microbial genomes shed light on interconnected biogeochemical processes in an aquifer system.</title>
        <authorList>
            <person name="Anantharaman K."/>
            <person name="Brown C.T."/>
            <person name="Hug L.A."/>
            <person name="Sharon I."/>
            <person name="Castelle C.J."/>
            <person name="Probst A.J."/>
            <person name="Thomas B.C."/>
            <person name="Singh A."/>
            <person name="Wilkins M.J."/>
            <person name="Karaoz U."/>
            <person name="Brodie E.L."/>
            <person name="Williams K.H."/>
            <person name="Hubbard S.S."/>
            <person name="Banfield J.F."/>
        </authorList>
    </citation>
    <scope>NUCLEOTIDE SEQUENCE [LARGE SCALE GENOMIC DNA]</scope>
</reference>
<dbReference type="GO" id="GO:0004488">
    <property type="term" value="F:methylenetetrahydrofolate dehydrogenase (NADP+) activity"/>
    <property type="evidence" value="ECO:0007669"/>
    <property type="project" value="UniProtKB-UniRule"/>
</dbReference>
<evidence type="ECO:0000256" key="11">
    <source>
        <dbReference type="HAMAP-Rule" id="MF_01576"/>
    </source>
</evidence>
<dbReference type="InterPro" id="IPR000672">
    <property type="entry name" value="THF_DH/CycHdrlase"/>
</dbReference>
<evidence type="ECO:0000259" key="13">
    <source>
        <dbReference type="Pfam" id="PF02882"/>
    </source>
</evidence>
<dbReference type="SUPFAM" id="SSF53223">
    <property type="entry name" value="Aminoacid dehydrogenase-like, N-terminal domain"/>
    <property type="match status" value="1"/>
</dbReference>
<keyword evidence="9 11" id="KW-0486">Methionine biosynthesis</keyword>
<dbReference type="PANTHER" id="PTHR48099">
    <property type="entry name" value="C-1-TETRAHYDROFOLATE SYNTHASE, CYTOPLASMIC-RELATED"/>
    <property type="match status" value="1"/>
</dbReference>
<dbReference type="GO" id="GO:0035999">
    <property type="term" value="P:tetrahydrofolate interconversion"/>
    <property type="evidence" value="ECO:0007669"/>
    <property type="project" value="UniProtKB-UniRule"/>
</dbReference>
<dbReference type="InterPro" id="IPR036291">
    <property type="entry name" value="NAD(P)-bd_dom_sf"/>
</dbReference>
<keyword evidence="10 11" id="KW-0511">Multifunctional enzyme</keyword>
<evidence type="ECO:0000256" key="2">
    <source>
        <dbReference type="ARBA" id="ARBA00011738"/>
    </source>
</evidence>
<keyword evidence="11" id="KW-0028">Amino-acid biosynthesis</keyword>
<dbReference type="GO" id="GO:0006164">
    <property type="term" value="P:purine nucleotide biosynthetic process"/>
    <property type="evidence" value="ECO:0007669"/>
    <property type="project" value="UniProtKB-KW"/>
</dbReference>
<organism evidence="14 15">
    <name type="scientific">Candidatus Buchananbacteria bacterium RIFCSPHIGHO2_01_FULL_39_14</name>
    <dbReference type="NCBI Taxonomy" id="1797532"/>
    <lineage>
        <taxon>Bacteria</taxon>
        <taxon>Candidatus Buchananiibacteriota</taxon>
    </lineage>
</organism>
<proteinExistence type="inferred from homology"/>
<dbReference type="UniPathway" id="UPA00193"/>
<dbReference type="Gene3D" id="3.40.50.10860">
    <property type="entry name" value="Leucine Dehydrogenase, chain A, domain 1"/>
    <property type="match status" value="1"/>
</dbReference>
<comment type="pathway">
    <text evidence="1 11">One-carbon metabolism; tetrahydrofolate interconversion.</text>
</comment>
<dbReference type="PRINTS" id="PR00085">
    <property type="entry name" value="THFDHDRGNASE"/>
</dbReference>
<keyword evidence="3 11" id="KW-0554">One-carbon metabolism</keyword>
<dbReference type="Pfam" id="PF02882">
    <property type="entry name" value="THF_DHG_CYH_C"/>
    <property type="match status" value="1"/>
</dbReference>
<feature type="domain" description="Tetrahydrofolate dehydrogenase/cyclohydrolase NAD(P)-binding" evidence="13">
    <location>
        <begin position="145"/>
        <end position="279"/>
    </location>
</feature>
<evidence type="ECO:0000313" key="14">
    <source>
        <dbReference type="EMBL" id="OGY43900.1"/>
    </source>
</evidence>
<dbReference type="Proteomes" id="UP000178930">
    <property type="component" value="Unassembled WGS sequence"/>
</dbReference>
<keyword evidence="8 11" id="KW-0368">Histidine biosynthesis</keyword>
<evidence type="ECO:0000256" key="5">
    <source>
        <dbReference type="ARBA" id="ARBA00022801"/>
    </source>
</evidence>
<dbReference type="InterPro" id="IPR020630">
    <property type="entry name" value="THF_DH/CycHdrlase_cat_dom"/>
</dbReference>
<feature type="domain" description="Tetrahydrofolate dehydrogenase/cyclohydrolase catalytic" evidence="12">
    <location>
        <begin position="6"/>
        <end position="121"/>
    </location>
</feature>
<dbReference type="PANTHER" id="PTHR48099:SF5">
    <property type="entry name" value="C-1-TETRAHYDROFOLATE SYNTHASE, CYTOPLASMIC"/>
    <property type="match status" value="1"/>
</dbReference>
<evidence type="ECO:0000256" key="3">
    <source>
        <dbReference type="ARBA" id="ARBA00022563"/>
    </source>
</evidence>
<evidence type="ECO:0000256" key="4">
    <source>
        <dbReference type="ARBA" id="ARBA00022755"/>
    </source>
</evidence>
<dbReference type="GO" id="GO:0009086">
    <property type="term" value="P:methionine biosynthetic process"/>
    <property type="evidence" value="ECO:0007669"/>
    <property type="project" value="UniProtKB-KW"/>
</dbReference>
<dbReference type="SUPFAM" id="SSF51735">
    <property type="entry name" value="NAD(P)-binding Rossmann-fold domains"/>
    <property type="match status" value="1"/>
</dbReference>
<keyword evidence="6 11" id="KW-0521">NADP</keyword>
<evidence type="ECO:0000256" key="1">
    <source>
        <dbReference type="ARBA" id="ARBA00004777"/>
    </source>
</evidence>
<dbReference type="STRING" id="1797532.A2729_01095"/>
<dbReference type="PROSITE" id="PS00766">
    <property type="entry name" value="THF_DHG_CYH_1"/>
    <property type="match status" value="1"/>
</dbReference>
<dbReference type="Pfam" id="PF00763">
    <property type="entry name" value="THF_DHG_CYH"/>
    <property type="match status" value="1"/>
</dbReference>
<dbReference type="AlphaFoldDB" id="A0A1G1XWC6"/>
<accession>A0A1G1XWC6</accession>
<dbReference type="InterPro" id="IPR020631">
    <property type="entry name" value="THF_DH/CycHdrlase_NAD-bd_dom"/>
</dbReference>
<evidence type="ECO:0000256" key="8">
    <source>
        <dbReference type="ARBA" id="ARBA00023102"/>
    </source>
</evidence>
<comment type="caution">
    <text evidence="11">Lacks conserved residue(s) required for the propagation of feature annotation.</text>
</comment>
<comment type="function">
    <text evidence="11">Catalyzes the oxidation of 5,10-methylenetetrahydrofolate to 5,10-methenyltetrahydrofolate and then the hydrolysis of 5,10-methenyltetrahydrofolate to 10-formyltetrahydrofolate.</text>
</comment>
<dbReference type="EMBL" id="MHIB01000027">
    <property type="protein sequence ID" value="OGY43900.1"/>
    <property type="molecule type" value="Genomic_DNA"/>
</dbReference>
<evidence type="ECO:0000256" key="7">
    <source>
        <dbReference type="ARBA" id="ARBA00023002"/>
    </source>
</evidence>
<feature type="binding site" evidence="11">
    <location>
        <position position="231"/>
    </location>
    <ligand>
        <name>NADP(+)</name>
        <dbReference type="ChEBI" id="CHEBI:58349"/>
    </ligand>
</feature>
<comment type="catalytic activity">
    <reaction evidence="11">
        <text>(6R)-5,10-methylene-5,6,7,8-tetrahydrofolate + NADP(+) = (6R)-5,10-methenyltetrahydrofolate + NADPH</text>
        <dbReference type="Rhea" id="RHEA:22812"/>
        <dbReference type="ChEBI" id="CHEBI:15636"/>
        <dbReference type="ChEBI" id="CHEBI:57455"/>
        <dbReference type="ChEBI" id="CHEBI:57783"/>
        <dbReference type="ChEBI" id="CHEBI:58349"/>
        <dbReference type="EC" id="1.5.1.5"/>
    </reaction>
</comment>
<dbReference type="Gene3D" id="3.40.50.720">
    <property type="entry name" value="NAD(P)-binding Rossmann-like Domain"/>
    <property type="match status" value="1"/>
</dbReference>
<gene>
    <name evidence="11" type="primary">folD</name>
    <name evidence="14" type="ORF">A2729_01095</name>
</gene>
<evidence type="ECO:0000256" key="9">
    <source>
        <dbReference type="ARBA" id="ARBA00023167"/>
    </source>
</evidence>